<dbReference type="PANTHER" id="PTHR23505">
    <property type="entry name" value="SPINSTER"/>
    <property type="match status" value="1"/>
</dbReference>
<feature type="transmembrane region" description="Helical" evidence="6">
    <location>
        <begin position="264"/>
        <end position="287"/>
    </location>
</feature>
<dbReference type="Pfam" id="PF07690">
    <property type="entry name" value="MFS_1"/>
    <property type="match status" value="1"/>
</dbReference>
<keyword evidence="9" id="KW-1185">Reference proteome</keyword>
<comment type="subcellular location">
    <subcellularLocation>
        <location evidence="1">Membrane</location>
        <topology evidence="1">Multi-pass membrane protein</topology>
    </subcellularLocation>
</comment>
<evidence type="ECO:0000256" key="6">
    <source>
        <dbReference type="SAM" id="Phobius"/>
    </source>
</evidence>
<feature type="transmembrane region" description="Helical" evidence="6">
    <location>
        <begin position="22"/>
        <end position="45"/>
    </location>
</feature>
<evidence type="ECO:0000256" key="4">
    <source>
        <dbReference type="ARBA" id="ARBA00022989"/>
    </source>
</evidence>
<evidence type="ECO:0000256" key="5">
    <source>
        <dbReference type="ARBA" id="ARBA00023136"/>
    </source>
</evidence>
<evidence type="ECO:0000256" key="2">
    <source>
        <dbReference type="ARBA" id="ARBA00022448"/>
    </source>
</evidence>
<dbReference type="Gene3D" id="1.20.1250.20">
    <property type="entry name" value="MFS general substrate transporter like domains"/>
    <property type="match status" value="1"/>
</dbReference>
<dbReference type="InterPro" id="IPR036259">
    <property type="entry name" value="MFS_trans_sf"/>
</dbReference>
<feature type="domain" description="Major facilitator superfamily (MFS) profile" evidence="7">
    <location>
        <begin position="23"/>
        <end position="418"/>
    </location>
</feature>
<evidence type="ECO:0000259" key="7">
    <source>
        <dbReference type="PROSITE" id="PS50850"/>
    </source>
</evidence>
<dbReference type="SUPFAM" id="SSF103473">
    <property type="entry name" value="MFS general substrate transporter"/>
    <property type="match status" value="1"/>
</dbReference>
<dbReference type="InterPro" id="IPR011701">
    <property type="entry name" value="MFS"/>
</dbReference>
<keyword evidence="5 6" id="KW-0472">Membrane</keyword>
<dbReference type="PROSITE" id="PS50850">
    <property type="entry name" value="MFS"/>
    <property type="match status" value="1"/>
</dbReference>
<evidence type="ECO:0000256" key="3">
    <source>
        <dbReference type="ARBA" id="ARBA00022692"/>
    </source>
</evidence>
<name>A0ABV8T0A3_9GAMM</name>
<reference evidence="9" key="1">
    <citation type="journal article" date="2019" name="Int. J. Syst. Evol. Microbiol.">
        <title>The Global Catalogue of Microorganisms (GCM) 10K type strain sequencing project: providing services to taxonomists for standard genome sequencing and annotation.</title>
        <authorList>
            <consortium name="The Broad Institute Genomics Platform"/>
            <consortium name="The Broad Institute Genome Sequencing Center for Infectious Disease"/>
            <person name="Wu L."/>
            <person name="Ma J."/>
        </authorList>
    </citation>
    <scope>NUCLEOTIDE SEQUENCE [LARGE SCALE GENOMIC DNA]</scope>
    <source>
        <strain evidence="9">CGMCC 1.10759</strain>
    </source>
</reference>
<keyword evidence="2" id="KW-0813">Transport</keyword>
<feature type="transmembrane region" description="Helical" evidence="6">
    <location>
        <begin position="88"/>
        <end position="109"/>
    </location>
</feature>
<evidence type="ECO:0000256" key="1">
    <source>
        <dbReference type="ARBA" id="ARBA00004141"/>
    </source>
</evidence>
<feature type="transmembrane region" description="Helical" evidence="6">
    <location>
        <begin position="150"/>
        <end position="170"/>
    </location>
</feature>
<feature type="transmembrane region" description="Helical" evidence="6">
    <location>
        <begin position="299"/>
        <end position="316"/>
    </location>
</feature>
<organism evidence="8 9">
    <name type="scientific">Steroidobacter flavus</name>
    <dbReference type="NCBI Taxonomy" id="1842136"/>
    <lineage>
        <taxon>Bacteria</taxon>
        <taxon>Pseudomonadati</taxon>
        <taxon>Pseudomonadota</taxon>
        <taxon>Gammaproteobacteria</taxon>
        <taxon>Steroidobacterales</taxon>
        <taxon>Steroidobacteraceae</taxon>
        <taxon>Steroidobacter</taxon>
    </lineage>
</organism>
<dbReference type="EMBL" id="JBHSDU010000014">
    <property type="protein sequence ID" value="MFC4312353.1"/>
    <property type="molecule type" value="Genomic_DNA"/>
</dbReference>
<feature type="transmembrane region" description="Helical" evidence="6">
    <location>
        <begin position="395"/>
        <end position="416"/>
    </location>
</feature>
<dbReference type="InterPro" id="IPR044770">
    <property type="entry name" value="MFS_spinster-like"/>
</dbReference>
<evidence type="ECO:0000313" key="9">
    <source>
        <dbReference type="Proteomes" id="UP001595904"/>
    </source>
</evidence>
<keyword evidence="3 6" id="KW-0812">Transmembrane</keyword>
<dbReference type="CDD" id="cd17328">
    <property type="entry name" value="MFS_spinster_like"/>
    <property type="match status" value="1"/>
</dbReference>
<feature type="transmembrane region" description="Helical" evidence="6">
    <location>
        <begin position="359"/>
        <end position="383"/>
    </location>
</feature>
<protein>
    <submittedName>
        <fullName evidence="8">Spinster family MFS transporter</fullName>
    </submittedName>
</protein>
<gene>
    <name evidence="8" type="ORF">ACFPN2_24940</name>
</gene>
<accession>A0ABV8T0A3</accession>
<feature type="transmembrane region" description="Helical" evidence="6">
    <location>
        <begin position="57"/>
        <end position="82"/>
    </location>
</feature>
<comment type="caution">
    <text evidence="8">The sequence shown here is derived from an EMBL/GenBank/DDBJ whole genome shotgun (WGS) entry which is preliminary data.</text>
</comment>
<dbReference type="Proteomes" id="UP001595904">
    <property type="component" value="Unassembled WGS sequence"/>
</dbReference>
<feature type="transmembrane region" description="Helical" evidence="6">
    <location>
        <begin position="230"/>
        <end position="252"/>
    </location>
</feature>
<keyword evidence="4 6" id="KW-1133">Transmembrane helix</keyword>
<dbReference type="RefSeq" id="WP_380601671.1">
    <property type="nucleotide sequence ID" value="NZ_JBHSDU010000014.1"/>
</dbReference>
<dbReference type="InterPro" id="IPR020846">
    <property type="entry name" value="MFS_dom"/>
</dbReference>
<sequence length="439" mass="46792">MLTTPENEIAAGSRADTGYRRYVLLVLCAIYAVNYIDRQVVAILLESIKAEFGVSDTLLGLLSGPAFALFYTTMGIPIAIAADRSNRVRIVTVCLALFSLTTLMCGLVAQFWQLLVARLLTGVGEAGTGPASQSIISDLYPPGERARAQATYAVGVNLGIVVAFFGGGWIAHHHGWRYAFLAAAVPGFLLALLARLTIREPERSGATAGSQAPTFRECIDVLWELRSYRYIVFGTAMSAFAGFGMAAFVPAFLMRSHGLDAAQIGALFALVVGIGGGVGTYLAGVIADRMSRRDPRWNMYVPMLAALVSLPCWPLFLTSENLAVTIGSVMIPLALSVVFIGPCVATIQTLAPVRMRARAAAIQLLVGNLIGLGLGPQVIGIVSDLLVPIAGRNSLRYALAAGAVASCVSIWSYWMASRRLIVDLNKRPDFAPVTPVSPR</sequence>
<evidence type="ECO:0000313" key="8">
    <source>
        <dbReference type="EMBL" id="MFC4312353.1"/>
    </source>
</evidence>
<dbReference type="PANTHER" id="PTHR23505:SF79">
    <property type="entry name" value="PROTEIN SPINSTER"/>
    <property type="match status" value="1"/>
</dbReference>
<proteinExistence type="predicted"/>
<feature type="transmembrane region" description="Helical" evidence="6">
    <location>
        <begin position="322"/>
        <end position="347"/>
    </location>
</feature>